<dbReference type="OrthoDB" id="1661883at2759"/>
<dbReference type="InterPro" id="IPR002110">
    <property type="entry name" value="Ankyrin_rpt"/>
</dbReference>
<evidence type="ECO:0000256" key="11">
    <source>
        <dbReference type="ARBA" id="ARBA00023303"/>
    </source>
</evidence>
<keyword evidence="13" id="KW-0675">Receptor</keyword>
<evidence type="ECO:0000256" key="10">
    <source>
        <dbReference type="ARBA" id="ARBA00023180"/>
    </source>
</evidence>
<evidence type="ECO:0000256" key="4">
    <source>
        <dbReference type="ARBA" id="ARBA00022692"/>
    </source>
</evidence>
<protein>
    <submittedName>
        <fullName evidence="13">Transient receptor potential cation channel subfamily A member 1-like</fullName>
    </submittedName>
</protein>
<keyword evidence="11" id="KW-0407">Ion channel</keyword>
<dbReference type="PANTHER" id="PTHR47143:SF1">
    <property type="entry name" value="ION_TRANS DOMAIN-CONTAINING PROTEIN"/>
    <property type="match status" value="1"/>
</dbReference>
<evidence type="ECO:0000313" key="14">
    <source>
        <dbReference type="Proteomes" id="UP001152795"/>
    </source>
</evidence>
<evidence type="ECO:0000256" key="5">
    <source>
        <dbReference type="ARBA" id="ARBA00022737"/>
    </source>
</evidence>
<comment type="subcellular location">
    <subcellularLocation>
        <location evidence="1">Membrane</location>
        <topology evidence="1">Multi-pass membrane protein</topology>
    </subcellularLocation>
</comment>
<evidence type="ECO:0000256" key="8">
    <source>
        <dbReference type="ARBA" id="ARBA00023065"/>
    </source>
</evidence>
<evidence type="ECO:0000313" key="13">
    <source>
        <dbReference type="EMBL" id="CAB4004588.1"/>
    </source>
</evidence>
<dbReference type="Pfam" id="PF00520">
    <property type="entry name" value="Ion_trans"/>
    <property type="match status" value="1"/>
</dbReference>
<dbReference type="Pfam" id="PF12796">
    <property type="entry name" value="Ank_2"/>
    <property type="match status" value="3"/>
</dbReference>
<keyword evidence="4" id="KW-0812">Transmembrane</keyword>
<keyword evidence="10" id="KW-0325">Glycoprotein</keyword>
<dbReference type="GO" id="GO:0022857">
    <property type="term" value="F:transmembrane transporter activity"/>
    <property type="evidence" value="ECO:0007669"/>
    <property type="project" value="TreeGrafter"/>
</dbReference>
<dbReference type="InterPro" id="IPR052076">
    <property type="entry name" value="TRP_cation_channel"/>
</dbReference>
<evidence type="ECO:0000256" key="3">
    <source>
        <dbReference type="ARBA" id="ARBA00022606"/>
    </source>
</evidence>
<dbReference type="EMBL" id="CACRXK020004944">
    <property type="protein sequence ID" value="CAB4004588.1"/>
    <property type="molecule type" value="Genomic_DNA"/>
</dbReference>
<dbReference type="Proteomes" id="UP001152795">
    <property type="component" value="Unassembled WGS sequence"/>
</dbReference>
<keyword evidence="9" id="KW-0472">Membrane</keyword>
<accession>A0A7D9E8T3</accession>
<evidence type="ECO:0000256" key="7">
    <source>
        <dbReference type="ARBA" id="ARBA00023043"/>
    </source>
</evidence>
<reference evidence="13" key="1">
    <citation type="submission" date="2020-04" db="EMBL/GenBank/DDBJ databases">
        <authorList>
            <person name="Alioto T."/>
            <person name="Alioto T."/>
            <person name="Gomez Garrido J."/>
        </authorList>
    </citation>
    <scope>NUCLEOTIDE SEQUENCE</scope>
    <source>
        <strain evidence="13">A484AB</strain>
    </source>
</reference>
<proteinExistence type="predicted"/>
<dbReference type="AlphaFoldDB" id="A0A7D9E8T3"/>
<evidence type="ECO:0000256" key="9">
    <source>
        <dbReference type="ARBA" id="ARBA00023136"/>
    </source>
</evidence>
<evidence type="ECO:0000256" key="1">
    <source>
        <dbReference type="ARBA" id="ARBA00004141"/>
    </source>
</evidence>
<keyword evidence="2" id="KW-0813">Transport</keyword>
<organism evidence="13 14">
    <name type="scientific">Paramuricea clavata</name>
    <name type="common">Red gorgonian</name>
    <name type="synonym">Violescent sea-whip</name>
    <dbReference type="NCBI Taxonomy" id="317549"/>
    <lineage>
        <taxon>Eukaryota</taxon>
        <taxon>Metazoa</taxon>
        <taxon>Cnidaria</taxon>
        <taxon>Anthozoa</taxon>
        <taxon>Octocorallia</taxon>
        <taxon>Malacalcyonacea</taxon>
        <taxon>Plexauridae</taxon>
        <taxon>Paramuricea</taxon>
    </lineage>
</organism>
<dbReference type="SMART" id="SM00248">
    <property type="entry name" value="ANK"/>
    <property type="match status" value="8"/>
</dbReference>
<keyword evidence="7" id="KW-0040">ANK repeat</keyword>
<dbReference type="Gene3D" id="1.25.40.20">
    <property type="entry name" value="Ankyrin repeat-containing domain"/>
    <property type="match status" value="3"/>
</dbReference>
<comment type="caution">
    <text evidence="13">The sequence shown here is derived from an EMBL/GenBank/DDBJ whole genome shotgun (WGS) entry which is preliminary data.</text>
</comment>
<dbReference type="PROSITE" id="PS50088">
    <property type="entry name" value="ANK_REPEAT"/>
    <property type="match status" value="3"/>
</dbReference>
<gene>
    <name evidence="13" type="ORF">PACLA_8A008003</name>
</gene>
<keyword evidence="3" id="KW-0716">Sensory transduction</keyword>
<keyword evidence="6" id="KW-1133">Transmembrane helix</keyword>
<dbReference type="PROSITE" id="PS50297">
    <property type="entry name" value="ANK_REP_REGION"/>
    <property type="match status" value="3"/>
</dbReference>
<sequence>MSKAVFHNSLKCLEYILEIYDQLPDSSRSKIIWIDGNSPLFTFTKKCCWAAMRIVEKHPSFIKDVVDEPGSDGSTPLLVAVKRNHIEVVKWLMNNSGMKLQIERRNRKGETAIYLAALNGQADVIKEMLERYASSKEHRESLLTNEDLYGEGHSILYPASQSGNPNILDVLMEEEQASLCLQKELQHFDSVKFLGNVCVSGCEKLLNVILELENDLLIGDWKDENGATPLMRVAEAGKLETVKIILGTESGNTTISMCDNNGKNVFHYAVKYPAVVEHLIMLNKNRDTINKKAKDGSTPLQLAAEGGFIESFKMLLGYITGEKDLFYPPFVGYTTIEVLELALDDWKLRDELAASAFLRGSYKYPPLHRAARVGNIEMMQLLLDKGADGKQRDRLLDGTALHSAGNRPAAEFLIKKFPEMIDYTDNDMVTASGRAFVENKVQILKFLLKNGAQMTSGKNRRNIFDCDYYEEANEATIMIIINFCLEDNGPNLRKLMDDSCRFNNDSSQMMSWLIKNCLGAAVKILDQCIYKKRKRVYNPNLGIFSNNWVINYYFFPLQPVKNTAGKLETIESMVQYKRDECLAHPVVIKFLNQKLNSRNVRLWFVCNVWLYTIFLISLTAYTAIQTKGFYSSRSPALSTVTLIFCILNMLKEIFQAKFDWNGYFRSIDNYFEWVTYISAIAYVVQPAVERSDFQVASGSLAVFFGWINFIWFLKRFSLFGIYVLMAKKVLISGLKVIPMAFFFIIAFGMAFYVIRSEDEGFTTIHNSLLTTFVMMNGELDYRDTFLLNGPNEFYTHIQRIFLVVFLIVVTIAIMNLLTGLAVGDTSAMLKRSKVEKLRYKANLVITLERSLHSFPLASPPIVYELGEKWDPTRLSLLPRLWKTMTNEDNEADEEDVVNLKQIEDRLKTISETSEAREKELGEEIINLKNQLVCEVSVARGKTVEEQLKNLSEISEAKVKSLEERLKSFSETYEVRERNTQEQLKHLLEVSEARGKKLEEQLNKIQTILEIMESNVAPAFNQS</sequence>
<feature type="domain" description="Ion transport" evidence="12">
    <location>
        <begin position="610"/>
        <end position="830"/>
    </location>
</feature>
<keyword evidence="8" id="KW-0406">Ion transport</keyword>
<dbReference type="InterPro" id="IPR036770">
    <property type="entry name" value="Ankyrin_rpt-contain_sf"/>
</dbReference>
<evidence type="ECO:0000256" key="2">
    <source>
        <dbReference type="ARBA" id="ARBA00022448"/>
    </source>
</evidence>
<name>A0A7D9E8T3_PARCT</name>
<dbReference type="GO" id="GO:1902495">
    <property type="term" value="C:transmembrane transporter complex"/>
    <property type="evidence" value="ECO:0007669"/>
    <property type="project" value="TreeGrafter"/>
</dbReference>
<dbReference type="PANTHER" id="PTHR47143">
    <property type="entry name" value="TRANSIENT RECEPTOR POTENTIAL CATION CHANNEL PROTEIN PAINLESS"/>
    <property type="match status" value="1"/>
</dbReference>
<keyword evidence="5" id="KW-0677">Repeat</keyword>
<evidence type="ECO:0000256" key="6">
    <source>
        <dbReference type="ARBA" id="ARBA00022989"/>
    </source>
</evidence>
<dbReference type="InterPro" id="IPR005821">
    <property type="entry name" value="Ion_trans_dom"/>
</dbReference>
<keyword evidence="14" id="KW-1185">Reference proteome</keyword>
<dbReference type="GO" id="GO:0034220">
    <property type="term" value="P:monoatomic ion transmembrane transport"/>
    <property type="evidence" value="ECO:0007669"/>
    <property type="project" value="UniProtKB-KW"/>
</dbReference>
<evidence type="ECO:0000259" key="12">
    <source>
        <dbReference type="Pfam" id="PF00520"/>
    </source>
</evidence>
<dbReference type="SUPFAM" id="SSF48403">
    <property type="entry name" value="Ankyrin repeat"/>
    <property type="match status" value="1"/>
</dbReference>